<dbReference type="EMBL" id="JROU02001388">
    <property type="protein sequence ID" value="OEH76621.1"/>
    <property type="molecule type" value="Genomic_DNA"/>
</dbReference>
<reference evidence="1 2" key="1">
    <citation type="journal article" date="2016" name="BMC Genomics">
        <title>Comparative genomics reveals Cyclospora cayetanensis possesses coccidia-like metabolism and invasion components but unique surface antigens.</title>
        <authorList>
            <person name="Liu S."/>
            <person name="Wang L."/>
            <person name="Zheng H."/>
            <person name="Xu Z."/>
            <person name="Roellig D.M."/>
            <person name="Li N."/>
            <person name="Frace M.A."/>
            <person name="Tang K."/>
            <person name="Arrowood M.J."/>
            <person name="Moss D.M."/>
            <person name="Zhang L."/>
            <person name="Feng Y."/>
            <person name="Xiao L."/>
        </authorList>
    </citation>
    <scope>NUCLEOTIDE SEQUENCE [LARGE SCALE GENOMIC DNA]</scope>
    <source>
        <strain evidence="1 2">CHN_HEN01</strain>
    </source>
</reference>
<evidence type="ECO:0000313" key="1">
    <source>
        <dbReference type="EMBL" id="OEH76621.1"/>
    </source>
</evidence>
<organism evidence="1 2">
    <name type="scientific">Cyclospora cayetanensis</name>
    <dbReference type="NCBI Taxonomy" id="88456"/>
    <lineage>
        <taxon>Eukaryota</taxon>
        <taxon>Sar</taxon>
        <taxon>Alveolata</taxon>
        <taxon>Apicomplexa</taxon>
        <taxon>Conoidasida</taxon>
        <taxon>Coccidia</taxon>
        <taxon>Eucoccidiorida</taxon>
        <taxon>Eimeriorina</taxon>
        <taxon>Eimeriidae</taxon>
        <taxon>Cyclospora</taxon>
    </lineage>
</organism>
<protein>
    <submittedName>
        <fullName evidence="1">Uncharacterized protein</fullName>
    </submittedName>
</protein>
<evidence type="ECO:0000313" key="2">
    <source>
        <dbReference type="Proteomes" id="UP000095192"/>
    </source>
</evidence>
<keyword evidence="2" id="KW-1185">Reference proteome</keyword>
<proteinExistence type="predicted"/>
<name>A0A1D3CZJ3_9EIME</name>
<dbReference type="InParanoid" id="A0A1D3CZJ3"/>
<sequence length="141" mass="15560">MEAAVLLQPATPENEAPFQEYVSYFRSKERVGLDVAHNRRLLDARMLFSYFCDMRSTGCVVGGMAADMQLRRVQESPVSQVACICIWCHLDSKSLTNIGRSFHYIFGTATRCMRFPAAAVTWVGFALAATVHLTGLGGGAY</sequence>
<dbReference type="AlphaFoldDB" id="A0A1D3CZJ3"/>
<comment type="caution">
    <text evidence="1">The sequence shown here is derived from an EMBL/GenBank/DDBJ whole genome shotgun (WGS) entry which is preliminary data.</text>
</comment>
<accession>A0A1D3CZJ3</accession>
<dbReference type="Proteomes" id="UP000095192">
    <property type="component" value="Unassembled WGS sequence"/>
</dbReference>
<dbReference type="VEuPathDB" id="ToxoDB:cyc_01970"/>
<gene>
    <name evidence="1" type="ORF">cyc_01970</name>
</gene>